<name>A0AAV4WTM4_9ARAC</name>
<reference evidence="1 2" key="1">
    <citation type="submission" date="2021-06" db="EMBL/GenBank/DDBJ databases">
        <title>Caerostris darwini draft genome.</title>
        <authorList>
            <person name="Kono N."/>
            <person name="Arakawa K."/>
        </authorList>
    </citation>
    <scope>NUCLEOTIDE SEQUENCE [LARGE SCALE GENOMIC DNA]</scope>
</reference>
<gene>
    <name evidence="1" type="ORF">CDAR_205391</name>
</gene>
<dbReference type="AlphaFoldDB" id="A0AAV4WTM4"/>
<dbReference type="Proteomes" id="UP001054837">
    <property type="component" value="Unassembled WGS sequence"/>
</dbReference>
<evidence type="ECO:0000313" key="1">
    <source>
        <dbReference type="EMBL" id="GIY85599.1"/>
    </source>
</evidence>
<organism evidence="1 2">
    <name type="scientific">Caerostris darwini</name>
    <dbReference type="NCBI Taxonomy" id="1538125"/>
    <lineage>
        <taxon>Eukaryota</taxon>
        <taxon>Metazoa</taxon>
        <taxon>Ecdysozoa</taxon>
        <taxon>Arthropoda</taxon>
        <taxon>Chelicerata</taxon>
        <taxon>Arachnida</taxon>
        <taxon>Araneae</taxon>
        <taxon>Araneomorphae</taxon>
        <taxon>Entelegynae</taxon>
        <taxon>Araneoidea</taxon>
        <taxon>Araneidae</taxon>
        <taxon>Caerostris</taxon>
    </lineage>
</organism>
<keyword evidence="2" id="KW-1185">Reference proteome</keyword>
<sequence length="66" mass="7077">MRDQANIEGKALKAVNPSPQAAMSVRTLFQSKSTSLSRSSDNSRITEELALLVPDSVSLVIFPSVS</sequence>
<accession>A0AAV4WTM4</accession>
<dbReference type="EMBL" id="BPLQ01015067">
    <property type="protein sequence ID" value="GIY85599.1"/>
    <property type="molecule type" value="Genomic_DNA"/>
</dbReference>
<evidence type="ECO:0000313" key="2">
    <source>
        <dbReference type="Proteomes" id="UP001054837"/>
    </source>
</evidence>
<protein>
    <submittedName>
        <fullName evidence="1">Uncharacterized protein</fullName>
    </submittedName>
</protein>
<proteinExistence type="predicted"/>
<comment type="caution">
    <text evidence="1">The sequence shown here is derived from an EMBL/GenBank/DDBJ whole genome shotgun (WGS) entry which is preliminary data.</text>
</comment>